<gene>
    <name evidence="2" type="ORF">Pan265_17490</name>
</gene>
<protein>
    <submittedName>
        <fullName evidence="2">Uncharacterized protein</fullName>
    </submittedName>
</protein>
<dbReference type="EMBL" id="CP036280">
    <property type="protein sequence ID" value="QDU71890.1"/>
    <property type="molecule type" value="Genomic_DNA"/>
</dbReference>
<evidence type="ECO:0000313" key="2">
    <source>
        <dbReference type="EMBL" id="QDU71890.1"/>
    </source>
</evidence>
<dbReference type="OrthoDB" id="282943at2"/>
<accession>A0A518BY38</accession>
<feature type="transmembrane region" description="Helical" evidence="1">
    <location>
        <begin position="61"/>
        <end position="83"/>
    </location>
</feature>
<keyword evidence="1" id="KW-0472">Membrane</keyword>
<sequence>MAESQPQQAQPALKKRSTSPAVLLFLALLLITISVMLAAAGRTYFDPEDIMAEQSRVFLTYLVYLPSIIFGLLGVTMLIASGVRWAMIGLWGRGITSGDSDETLNLLRVIGDRQLISETAKRVAYRDADVQLLRDTIKADIAKAEFGAAFVLLDELAKTYGHREEAEDYRDQINAARNAELEVKVTQAITKLEETISRHDFEAAQKDLARLQRLYPESQRIKTLPRTIVQAREQYKRDIERQFLDASGNDNVDKAMELLKEMDKYLTEQEAEPYREMARGVIGKKRDNLGVQFKMAIQDTDWVRAVQVGEQIIAQFPNSRMADEVRGMLDVLRERSQAQLAAAARSV</sequence>
<keyword evidence="1" id="KW-1133">Transmembrane helix</keyword>
<dbReference type="RefSeq" id="WP_145446084.1">
    <property type="nucleotide sequence ID" value="NZ_CP036280.1"/>
</dbReference>
<reference evidence="2 3" key="1">
    <citation type="submission" date="2019-02" db="EMBL/GenBank/DDBJ databases">
        <title>Deep-cultivation of Planctomycetes and their phenomic and genomic characterization uncovers novel biology.</title>
        <authorList>
            <person name="Wiegand S."/>
            <person name="Jogler M."/>
            <person name="Boedeker C."/>
            <person name="Pinto D."/>
            <person name="Vollmers J."/>
            <person name="Rivas-Marin E."/>
            <person name="Kohn T."/>
            <person name="Peeters S.H."/>
            <person name="Heuer A."/>
            <person name="Rast P."/>
            <person name="Oberbeckmann S."/>
            <person name="Bunk B."/>
            <person name="Jeske O."/>
            <person name="Meyerdierks A."/>
            <person name="Storesund J.E."/>
            <person name="Kallscheuer N."/>
            <person name="Luecker S."/>
            <person name="Lage O.M."/>
            <person name="Pohl T."/>
            <person name="Merkel B.J."/>
            <person name="Hornburger P."/>
            <person name="Mueller R.-W."/>
            <person name="Bruemmer F."/>
            <person name="Labrenz M."/>
            <person name="Spormann A.M."/>
            <person name="Op den Camp H."/>
            <person name="Overmann J."/>
            <person name="Amann R."/>
            <person name="Jetten M.S.M."/>
            <person name="Mascher T."/>
            <person name="Medema M.H."/>
            <person name="Devos D.P."/>
            <person name="Kaster A.-K."/>
            <person name="Ovreas L."/>
            <person name="Rohde M."/>
            <person name="Galperin M.Y."/>
            <person name="Jogler C."/>
        </authorList>
    </citation>
    <scope>NUCLEOTIDE SEQUENCE [LARGE SCALE GENOMIC DNA]</scope>
    <source>
        <strain evidence="2 3">Pan265</strain>
    </source>
</reference>
<keyword evidence="1" id="KW-0812">Transmembrane</keyword>
<evidence type="ECO:0000313" key="3">
    <source>
        <dbReference type="Proteomes" id="UP000320386"/>
    </source>
</evidence>
<dbReference type="KEGG" id="mcad:Pan265_17490"/>
<organism evidence="2 3">
    <name type="scientific">Mucisphaera calidilacus</name>
    <dbReference type="NCBI Taxonomy" id="2527982"/>
    <lineage>
        <taxon>Bacteria</taxon>
        <taxon>Pseudomonadati</taxon>
        <taxon>Planctomycetota</taxon>
        <taxon>Phycisphaerae</taxon>
        <taxon>Phycisphaerales</taxon>
        <taxon>Phycisphaeraceae</taxon>
        <taxon>Mucisphaera</taxon>
    </lineage>
</organism>
<feature type="transmembrane region" description="Helical" evidence="1">
    <location>
        <begin position="21"/>
        <end position="41"/>
    </location>
</feature>
<proteinExistence type="predicted"/>
<keyword evidence="3" id="KW-1185">Reference proteome</keyword>
<name>A0A518BY38_9BACT</name>
<evidence type="ECO:0000256" key="1">
    <source>
        <dbReference type="SAM" id="Phobius"/>
    </source>
</evidence>
<dbReference type="Proteomes" id="UP000320386">
    <property type="component" value="Chromosome"/>
</dbReference>
<dbReference type="AlphaFoldDB" id="A0A518BY38"/>